<name>W6QN68_PENRF</name>
<feature type="region of interest" description="Disordered" evidence="1">
    <location>
        <begin position="1"/>
        <end position="36"/>
    </location>
</feature>
<dbReference type="AlphaFoldDB" id="W6QN68"/>
<keyword evidence="3" id="KW-1185">Reference proteome</keyword>
<organism evidence="2 3">
    <name type="scientific">Penicillium roqueforti (strain FM164)</name>
    <dbReference type="NCBI Taxonomy" id="1365484"/>
    <lineage>
        <taxon>Eukaryota</taxon>
        <taxon>Fungi</taxon>
        <taxon>Dikarya</taxon>
        <taxon>Ascomycota</taxon>
        <taxon>Pezizomycotina</taxon>
        <taxon>Eurotiomycetes</taxon>
        <taxon>Eurotiomycetidae</taxon>
        <taxon>Eurotiales</taxon>
        <taxon>Aspergillaceae</taxon>
        <taxon>Penicillium</taxon>
    </lineage>
</organism>
<protein>
    <submittedName>
        <fullName evidence="2">Uncharacterized protein</fullName>
    </submittedName>
</protein>
<dbReference type="OrthoDB" id="10463669at2759"/>
<proteinExistence type="predicted"/>
<gene>
    <name evidence="2" type="ORF">PROQFM164_S06g000357</name>
</gene>
<evidence type="ECO:0000313" key="3">
    <source>
        <dbReference type="Proteomes" id="UP000030686"/>
    </source>
</evidence>
<dbReference type="EMBL" id="HG792020">
    <property type="protein sequence ID" value="CDM37396.1"/>
    <property type="molecule type" value="Genomic_DNA"/>
</dbReference>
<accession>W6QN68</accession>
<reference evidence="2" key="1">
    <citation type="journal article" date="2014" name="Nat. Commun.">
        <title>Multiple recent horizontal transfers of a large genomic region in cheese making fungi.</title>
        <authorList>
            <person name="Cheeseman K."/>
            <person name="Ropars J."/>
            <person name="Renault P."/>
            <person name="Dupont J."/>
            <person name="Gouzy J."/>
            <person name="Branca A."/>
            <person name="Abraham A.L."/>
            <person name="Ceppi M."/>
            <person name="Conseiller E."/>
            <person name="Debuchy R."/>
            <person name="Malagnac F."/>
            <person name="Goarin A."/>
            <person name="Silar P."/>
            <person name="Lacoste S."/>
            <person name="Sallet E."/>
            <person name="Bensimon A."/>
            <person name="Giraud T."/>
            <person name="Brygoo Y."/>
        </authorList>
    </citation>
    <scope>NUCLEOTIDE SEQUENCE [LARGE SCALE GENOMIC DNA]</scope>
    <source>
        <strain evidence="2">FM164</strain>
    </source>
</reference>
<dbReference type="Proteomes" id="UP000030686">
    <property type="component" value="Unassembled WGS sequence"/>
</dbReference>
<evidence type="ECO:0000313" key="2">
    <source>
        <dbReference type="EMBL" id="CDM37396.1"/>
    </source>
</evidence>
<sequence>MYPIPLDWAGDGTTAKPRKASEAATTLPEHEEDVIDPTTGEIEIVWRPRHVRLTGDAAIASLCIHESRHSYRTENLAWDFD</sequence>
<evidence type="ECO:0000256" key="1">
    <source>
        <dbReference type="SAM" id="MobiDB-lite"/>
    </source>
</evidence>